<evidence type="ECO:0000313" key="3">
    <source>
        <dbReference type="Proteomes" id="UP000239867"/>
    </source>
</evidence>
<accession>A0A2L1GRM6</accession>
<dbReference type="PANTHER" id="PTHR43179">
    <property type="entry name" value="RHAMNOSYLTRANSFERASE WBBL"/>
    <property type="match status" value="1"/>
</dbReference>
<dbReference type="EMBL" id="CP021255">
    <property type="protein sequence ID" value="AVD72274.1"/>
    <property type="molecule type" value="Genomic_DNA"/>
</dbReference>
<dbReference type="SUPFAM" id="SSF53448">
    <property type="entry name" value="Nucleotide-diphospho-sugar transferases"/>
    <property type="match status" value="2"/>
</dbReference>
<evidence type="ECO:0000259" key="1">
    <source>
        <dbReference type="Pfam" id="PF00535"/>
    </source>
</evidence>
<dbReference type="InterPro" id="IPR001173">
    <property type="entry name" value="Glyco_trans_2-like"/>
</dbReference>
<gene>
    <name evidence="2" type="ORF">CAY53_06860</name>
</gene>
<feature type="domain" description="Glycosyltransferase 2-like" evidence="1">
    <location>
        <begin position="226"/>
        <end position="348"/>
    </location>
</feature>
<organism evidence="2 3">
    <name type="scientific">Desulfobulbus oralis</name>
    <dbReference type="NCBI Taxonomy" id="1986146"/>
    <lineage>
        <taxon>Bacteria</taxon>
        <taxon>Pseudomonadati</taxon>
        <taxon>Thermodesulfobacteriota</taxon>
        <taxon>Desulfobulbia</taxon>
        <taxon>Desulfobulbales</taxon>
        <taxon>Desulfobulbaceae</taxon>
        <taxon>Desulfobulbus</taxon>
    </lineage>
</organism>
<reference evidence="2 3" key="1">
    <citation type="journal article" date="2018" name="MBio">
        <title>Insights into the evolution of host association through the isolation and characterization of a novel human periodontal pathobiont, Desulfobulbus oralis.</title>
        <authorList>
            <person name="Cross K.L."/>
            <person name="Chirania P."/>
            <person name="Xiong W."/>
            <person name="Beall C.J."/>
            <person name="Elkins J.G."/>
            <person name="Giannone R.J."/>
            <person name="Griffen A.L."/>
            <person name="Guss A.M."/>
            <person name="Hettich R.L."/>
            <person name="Joshi S.S."/>
            <person name="Mokrzan E.M."/>
            <person name="Martin R.K."/>
            <person name="Zhulin I.B."/>
            <person name="Leys E.J."/>
            <person name="Podar M."/>
        </authorList>
    </citation>
    <scope>NUCLEOTIDE SEQUENCE [LARGE SCALE GENOMIC DNA]</scope>
    <source>
        <strain evidence="2 3">ORNL</strain>
    </source>
</reference>
<keyword evidence="3" id="KW-1185">Reference proteome</keyword>
<evidence type="ECO:0000313" key="2">
    <source>
        <dbReference type="EMBL" id="AVD72274.1"/>
    </source>
</evidence>
<feature type="domain" description="Glycosyltransferase 2-like" evidence="1">
    <location>
        <begin position="2"/>
        <end position="158"/>
    </location>
</feature>
<proteinExistence type="predicted"/>
<dbReference type="PANTHER" id="PTHR43179:SF7">
    <property type="entry name" value="RHAMNOSYLTRANSFERASE WBBL"/>
    <property type="match status" value="1"/>
</dbReference>
<dbReference type="CDD" id="cd04186">
    <property type="entry name" value="GT_2_like_c"/>
    <property type="match status" value="1"/>
</dbReference>
<dbReference type="KEGG" id="deo:CAY53_06860"/>
<dbReference type="Gene3D" id="3.90.550.10">
    <property type="entry name" value="Spore Coat Polysaccharide Biosynthesis Protein SpsA, Chain A"/>
    <property type="match status" value="2"/>
</dbReference>
<protein>
    <recommendedName>
        <fullName evidence="1">Glycosyltransferase 2-like domain-containing protein</fullName>
    </recommendedName>
</protein>
<sequence>MTVNESNANFLIAAIESVNKQLYPHWELCIVNVTSTDGSTAAILQKFKSENNRIKIIPCLQKEDRIQAANSALELASGEFVAFLGKDDLLTEDALFWVTEALNRHPDASLIYSDEDTIDENNELKEAYFKSDWDPWLFRSHNLISHLGVYRRKILMDIGGLRTGHEGSQDYALATQAVEHIESSQIIHIPRVLYHSRTNKNIINEQPKGVSQTFTTNTNENQPLASIIIPTRNAEAVVRQCIDSIIQKTIYKNYEIILVDNGSDDNNALIYFKQLADKKLVRLLRYDGIFNYSHINNIAVSEAKGDIVVLLNNDTEIITNNWLSQLVSLALLPGVGAVSAKLLYPNRTIQHSGVILGLGRCAEHVYKGLPKDSNGYHGQAQFLRSYSAVTGACLAVRKAVYKEVGGLDEVNFAVGYNDVDFCLKLREHGYTNLCNPEVVLIHHESISRGKDETPEKITRFWNEISLLKKRWPNVWYHDPAYNPNLTLSESNYSRARIPRTQLSGQHWPAPFTPLWAAPKSPGLRLLLAVPDGSESCRLLMMARQLVQTKRISSYAAAHASKFFEVSPEACAWFDVVCLSSTSEPFMWFERGIKGMLPYLIDIEDLAPFEAAPDLGKDNAVFQNLVHATWLTSPNHDLIHELETLYGLNLQAYSQEIITATPDPPDSGQTAILDAFLHSLLKIRTAEPIPACQIQF</sequence>
<dbReference type="Pfam" id="PF00535">
    <property type="entry name" value="Glycos_transf_2"/>
    <property type="match status" value="2"/>
</dbReference>
<dbReference type="InterPro" id="IPR029044">
    <property type="entry name" value="Nucleotide-diphossugar_trans"/>
</dbReference>
<dbReference type="Proteomes" id="UP000239867">
    <property type="component" value="Chromosome"/>
</dbReference>
<dbReference type="AlphaFoldDB" id="A0A2L1GRM6"/>
<name>A0A2L1GRM6_9BACT</name>